<dbReference type="OrthoDB" id="10039245at2759"/>
<keyword evidence="1" id="KW-0812">Transmembrane</keyword>
<dbReference type="CDD" id="cd02440">
    <property type="entry name" value="AdoMet_MTases"/>
    <property type="match status" value="1"/>
</dbReference>
<dbReference type="AlphaFoldDB" id="A0A8S3QLI8"/>
<keyword evidence="1" id="KW-1133">Transmembrane helix</keyword>
<comment type="caution">
    <text evidence="3">The sequence shown here is derived from an EMBL/GenBank/DDBJ whole genome shotgun (WGS) entry which is preliminary data.</text>
</comment>
<dbReference type="InterPro" id="IPR041698">
    <property type="entry name" value="Methyltransf_25"/>
</dbReference>
<keyword evidence="4" id="KW-1185">Reference proteome</keyword>
<evidence type="ECO:0000256" key="1">
    <source>
        <dbReference type="SAM" id="Phobius"/>
    </source>
</evidence>
<dbReference type="Gene3D" id="3.40.50.150">
    <property type="entry name" value="Vaccinia Virus protein VP39"/>
    <property type="match status" value="1"/>
</dbReference>
<evidence type="ECO:0000313" key="3">
    <source>
        <dbReference type="EMBL" id="CAG2196473.1"/>
    </source>
</evidence>
<feature type="domain" description="Methyltransferase" evidence="2">
    <location>
        <begin position="156"/>
        <end position="247"/>
    </location>
</feature>
<evidence type="ECO:0000259" key="2">
    <source>
        <dbReference type="Pfam" id="PF13649"/>
    </source>
</evidence>
<name>A0A8S3QLI8_MYTED</name>
<dbReference type="PANTHER" id="PTHR43591:SF101">
    <property type="entry name" value="METHYLTRANSFERASE-LIKE PROTEIN 27"/>
    <property type="match status" value="1"/>
</dbReference>
<feature type="transmembrane region" description="Helical" evidence="1">
    <location>
        <begin position="38"/>
        <end position="56"/>
    </location>
</feature>
<dbReference type="Pfam" id="PF13649">
    <property type="entry name" value="Methyltransf_25"/>
    <property type="match status" value="1"/>
</dbReference>
<dbReference type="Proteomes" id="UP000683360">
    <property type="component" value="Unassembled WGS sequence"/>
</dbReference>
<dbReference type="PANTHER" id="PTHR43591">
    <property type="entry name" value="METHYLTRANSFERASE"/>
    <property type="match status" value="1"/>
</dbReference>
<dbReference type="InterPro" id="IPR029063">
    <property type="entry name" value="SAM-dependent_MTases_sf"/>
</dbReference>
<evidence type="ECO:0000313" key="4">
    <source>
        <dbReference type="Proteomes" id="UP000683360"/>
    </source>
</evidence>
<gene>
    <name evidence="3" type="ORF">MEDL_11279</name>
</gene>
<sequence length="305" mass="34920">MNDLVHSISPATHTQSNIYQLRRQKCVVPSPYQGMMLFIHYNILNIAAAVFLVYYLQTCFSSYSFRAEDIPLAYLFHRTFSLLDILENNMEALKVNDTLFKGSHSTEDLLKYYNNWAQTGKYDEHLSVDNGYKGPHITAQAAAEVFEPNRRPTVQILDVAAGTGKVSQELRQLGFTNIDALDPSGSMLAQARKKNLYNNYICDFLSEYTMPARNAFYDCITTSGGFGLGHIPADALHDLIRLTKKGGYIIIAMREEYIYMSCYNDILEPLMRKLENEQKWQMVQRTVIQEYAFNKTGVLYIFEVS</sequence>
<protein>
    <recommendedName>
        <fullName evidence="2">Methyltransferase domain-containing protein</fullName>
    </recommendedName>
</protein>
<accession>A0A8S3QLI8</accession>
<dbReference type="EMBL" id="CAJPWZ010000558">
    <property type="protein sequence ID" value="CAG2196473.1"/>
    <property type="molecule type" value="Genomic_DNA"/>
</dbReference>
<reference evidence="3" key="1">
    <citation type="submission" date="2021-03" db="EMBL/GenBank/DDBJ databases">
        <authorList>
            <person name="Bekaert M."/>
        </authorList>
    </citation>
    <scope>NUCLEOTIDE SEQUENCE</scope>
</reference>
<organism evidence="3 4">
    <name type="scientific">Mytilus edulis</name>
    <name type="common">Blue mussel</name>
    <dbReference type="NCBI Taxonomy" id="6550"/>
    <lineage>
        <taxon>Eukaryota</taxon>
        <taxon>Metazoa</taxon>
        <taxon>Spiralia</taxon>
        <taxon>Lophotrochozoa</taxon>
        <taxon>Mollusca</taxon>
        <taxon>Bivalvia</taxon>
        <taxon>Autobranchia</taxon>
        <taxon>Pteriomorphia</taxon>
        <taxon>Mytilida</taxon>
        <taxon>Mytiloidea</taxon>
        <taxon>Mytilidae</taxon>
        <taxon>Mytilinae</taxon>
        <taxon>Mytilus</taxon>
    </lineage>
</organism>
<keyword evidence="1" id="KW-0472">Membrane</keyword>
<dbReference type="SUPFAM" id="SSF53335">
    <property type="entry name" value="S-adenosyl-L-methionine-dependent methyltransferases"/>
    <property type="match status" value="1"/>
</dbReference>
<proteinExistence type="predicted"/>